<dbReference type="EMBL" id="JACLZK010000002">
    <property type="protein sequence ID" value="MBC2883000.1"/>
    <property type="molecule type" value="Genomic_DNA"/>
</dbReference>
<reference evidence="1 2" key="1">
    <citation type="submission" date="2020-08" db="EMBL/GenBank/DDBJ databases">
        <title>Complete genome and description of Campylobacter massiliensis Marseille-Q3452 sp. nov.</title>
        <authorList>
            <person name="Antezack A."/>
        </authorList>
    </citation>
    <scope>NUCLEOTIDE SEQUENCE [LARGE SCALE GENOMIC DNA]</scope>
    <source>
        <strain evidence="1 2">Marseille-Q3452</strain>
    </source>
</reference>
<dbReference type="AlphaFoldDB" id="A0A842J897"/>
<evidence type="ECO:0000313" key="1">
    <source>
        <dbReference type="EMBL" id="MBC2883000.1"/>
    </source>
</evidence>
<protein>
    <submittedName>
        <fullName evidence="1">Uncharacterized protein</fullName>
    </submittedName>
</protein>
<sequence>MIKNENIKFRISADLKALLKEKASRVGISESEFIRKSILNSEIVMKVTKEIDPQIRFNFYRAAKNINQIAKALNVIVKRDQIDRNFQTEILENLFKNEQLLNQIYNLLKESK</sequence>
<dbReference type="Proteomes" id="UP000552683">
    <property type="component" value="Unassembled WGS sequence"/>
</dbReference>
<dbReference type="RefSeq" id="WP_185898580.1">
    <property type="nucleotide sequence ID" value="NZ_JACLZK010000002.1"/>
</dbReference>
<dbReference type="InterPro" id="IPR053842">
    <property type="entry name" value="NikA-like"/>
</dbReference>
<gene>
    <name evidence="1" type="ORF">H7R39_06970</name>
</gene>
<accession>A0A842J897</accession>
<evidence type="ECO:0000313" key="2">
    <source>
        <dbReference type="Proteomes" id="UP000552683"/>
    </source>
</evidence>
<dbReference type="Pfam" id="PF21983">
    <property type="entry name" value="NikA-like"/>
    <property type="match status" value="1"/>
</dbReference>
<proteinExistence type="predicted"/>
<comment type="caution">
    <text evidence="1">The sequence shown here is derived from an EMBL/GenBank/DDBJ whole genome shotgun (WGS) entry which is preliminary data.</text>
</comment>
<keyword evidence="2" id="KW-1185">Reference proteome</keyword>
<organism evidence="1 2">
    <name type="scientific">Campylobacter massiliensis</name>
    <dbReference type="NCBI Taxonomy" id="2762557"/>
    <lineage>
        <taxon>Bacteria</taxon>
        <taxon>Pseudomonadati</taxon>
        <taxon>Campylobacterota</taxon>
        <taxon>Epsilonproteobacteria</taxon>
        <taxon>Campylobacterales</taxon>
        <taxon>Campylobacteraceae</taxon>
        <taxon>Campylobacter</taxon>
    </lineage>
</organism>
<name>A0A842J897_9BACT</name>